<dbReference type="PANTHER" id="PTHR11219">
    <property type="entry name" value="TENEURIN AND N-ACETYLGLUCOSAMINE-1-PHOSPHODIESTER ALPHA-N-ACETYLGLUCOSAMINIDASE"/>
    <property type="match status" value="1"/>
</dbReference>
<organism evidence="9 10">
    <name type="scientific">Planoprotostelium fungivorum</name>
    <dbReference type="NCBI Taxonomy" id="1890364"/>
    <lineage>
        <taxon>Eukaryota</taxon>
        <taxon>Amoebozoa</taxon>
        <taxon>Evosea</taxon>
        <taxon>Variosea</taxon>
        <taxon>Cavosteliida</taxon>
        <taxon>Cavosteliaceae</taxon>
        <taxon>Planoprotostelium</taxon>
    </lineage>
</organism>
<feature type="transmembrane region" description="Helical" evidence="6">
    <location>
        <begin position="3401"/>
        <end position="3420"/>
    </location>
</feature>
<evidence type="ECO:0000256" key="2">
    <source>
        <dbReference type="ARBA" id="ARBA00022737"/>
    </source>
</evidence>
<keyword evidence="7" id="KW-0732">Signal</keyword>
<keyword evidence="2" id="KW-0677">Repeat</keyword>
<name>A0A2P6N570_9EUKA</name>
<evidence type="ECO:0000256" key="6">
    <source>
        <dbReference type="SAM" id="Phobius"/>
    </source>
</evidence>
<dbReference type="CDD" id="cd00055">
    <property type="entry name" value="EGF_Lam"/>
    <property type="match status" value="5"/>
</dbReference>
<comment type="caution">
    <text evidence="4">Lacks conserved residue(s) required for the propagation of feature annotation.</text>
</comment>
<dbReference type="PROSITE" id="PS50026">
    <property type="entry name" value="EGF_3"/>
    <property type="match status" value="2"/>
</dbReference>
<protein>
    <recommendedName>
        <fullName evidence="8">EGF-like domain-containing protein</fullName>
    </recommendedName>
</protein>
<evidence type="ECO:0000256" key="5">
    <source>
        <dbReference type="SAM" id="MobiDB-lite"/>
    </source>
</evidence>
<keyword evidence="6" id="KW-1133">Transmembrane helix</keyword>
<dbReference type="OrthoDB" id="18487at2759"/>
<proteinExistence type="predicted"/>
<keyword evidence="6" id="KW-0472">Membrane</keyword>
<dbReference type="Gene3D" id="2.10.25.10">
    <property type="entry name" value="Laminin"/>
    <property type="match status" value="2"/>
</dbReference>
<evidence type="ECO:0000256" key="3">
    <source>
        <dbReference type="ARBA" id="ARBA00023157"/>
    </source>
</evidence>
<feature type="disulfide bond" evidence="4">
    <location>
        <begin position="1682"/>
        <end position="1691"/>
    </location>
</feature>
<keyword evidence="10" id="KW-1185">Reference proteome</keyword>
<reference evidence="9 10" key="1">
    <citation type="journal article" date="2018" name="Genome Biol. Evol.">
        <title>Multiple Roots of Fruiting Body Formation in Amoebozoa.</title>
        <authorList>
            <person name="Hillmann F."/>
            <person name="Forbes G."/>
            <person name="Novohradska S."/>
            <person name="Ferling I."/>
            <person name="Riege K."/>
            <person name="Groth M."/>
            <person name="Westermann M."/>
            <person name="Marz M."/>
            <person name="Spaller T."/>
            <person name="Winckler T."/>
            <person name="Schaap P."/>
            <person name="Glockner G."/>
        </authorList>
    </citation>
    <scope>NUCLEOTIDE SEQUENCE [LARGE SCALE GENOMIC DNA]</scope>
    <source>
        <strain evidence="9 10">Jena</strain>
    </source>
</reference>
<dbReference type="PROSITE" id="PS00022">
    <property type="entry name" value="EGF_1"/>
    <property type="match status" value="2"/>
</dbReference>
<keyword evidence="1 4" id="KW-0245">EGF-like domain</keyword>
<dbReference type="FunCoup" id="A0A2P6N570">
    <property type="interactions" value="82"/>
</dbReference>
<dbReference type="SMART" id="SM00181">
    <property type="entry name" value="EGF"/>
    <property type="match status" value="5"/>
</dbReference>
<dbReference type="PROSITE" id="PS01248">
    <property type="entry name" value="EGF_LAM_1"/>
    <property type="match status" value="2"/>
</dbReference>
<evidence type="ECO:0000313" key="9">
    <source>
        <dbReference type="EMBL" id="PRP79088.1"/>
    </source>
</evidence>
<accession>A0A2P6N570</accession>
<dbReference type="Pfam" id="PF23106">
    <property type="entry name" value="EGF_Teneurin"/>
    <property type="match status" value="1"/>
</dbReference>
<evidence type="ECO:0000259" key="8">
    <source>
        <dbReference type="PROSITE" id="PS50026"/>
    </source>
</evidence>
<keyword evidence="3 4" id="KW-1015">Disulfide bond</keyword>
<gene>
    <name evidence="9" type="ORF">PROFUN_13150</name>
</gene>
<feature type="domain" description="EGF-like" evidence="8">
    <location>
        <begin position="3293"/>
        <end position="3334"/>
    </location>
</feature>
<feature type="disulfide bond" evidence="4">
    <location>
        <begin position="3305"/>
        <end position="3322"/>
    </location>
</feature>
<feature type="domain" description="EGF-like" evidence="8">
    <location>
        <begin position="1656"/>
        <end position="1692"/>
    </location>
</feature>
<dbReference type="SMART" id="SM00180">
    <property type="entry name" value="EGF_Lam"/>
    <property type="match status" value="5"/>
</dbReference>
<feature type="chain" id="PRO_5015151405" description="EGF-like domain-containing protein" evidence="7">
    <location>
        <begin position="26"/>
        <end position="3489"/>
    </location>
</feature>
<comment type="caution">
    <text evidence="9">The sequence shown here is derived from an EMBL/GenBank/DDBJ whole genome shotgun (WGS) entry which is preliminary data.</text>
</comment>
<dbReference type="EMBL" id="MDYQ01000197">
    <property type="protein sequence ID" value="PRP79088.1"/>
    <property type="molecule type" value="Genomic_DNA"/>
</dbReference>
<evidence type="ECO:0000256" key="1">
    <source>
        <dbReference type="ARBA" id="ARBA00022536"/>
    </source>
</evidence>
<dbReference type="PANTHER" id="PTHR11219:SF69">
    <property type="entry name" value="TENEURIN-A"/>
    <property type="match status" value="1"/>
</dbReference>
<dbReference type="Proteomes" id="UP000241769">
    <property type="component" value="Unassembled WGS sequence"/>
</dbReference>
<sequence>MTRLSHVSLVLIWVLIIGLCSIVEGRSQPNNCHYEEIPSTFDLPSYLGFNDEFHIQGEYYVNLTKGEYNGEHTITFKPRVDSLGRFYVAPHDADVDLWLYPDVWTPGANNRALKHSLSNLHEETIEYQFTGGQTYTLRLNFFKAWMGLFQADECETILFEAQMIPLQTAKDRMKSLPTSQDHVPNGLNFQMLPNAYHIGYQYDSSNELNNTNLAEILQIRSDSNSDYSKSRMVNQWLIQLPSNYDSTWLLEASVGAEFLYGGSFGLFIATGEYTQLGNIDLSCLDRGNCTVGHRRRMNEHSLSIELMSGRSYTLVLFDRTGQRNNHTSGKAVPFSMVVSLTPSKSSGTGSSSCNSPLLPTVLPGYFEEPKGWFHYNEKVLLNLSVPTNTIYINVREKAYFRVHTLAHRVDIDLRLRNGTREIASELAFGSKAEAIATVLEAGTYELKIIYYGVYETKPCETFSLEIALEPISVSAGANSLTCPTNNLPQADLGSFPRADGQNFVQRGGPYLWDSGAIWTVRDIHTIAFTVTKEIHFKATLGFSFVLYDLNLKLKSTTASISGEILGEPTRNRETISTTLQPGSYRLTISTSHAGSSVNPLVLPKCAEFDLIVEVYNSTSPTYQYSLIPTDLRMPGYLGRGDFVHFADEVLLPITNSGSWTAITYTTFNVTKNSVFRVWAEPHDIDIDFELRENGLVIATNLNIGTEETIMKYLTAGKRYELRTHYYRFGTPGANHRGWHTANMELAIAPQVDTPAVGAVSLPPTNYIPDFDMNKCRTQPEKCKLNQTSIFSYRQTSTALAFPLHFRVTGGSVRIRVVVQHDFLYGDLSMELYDRSRSTVTPIHGQNYYNRYELTQTLNPINGNYSIIIKEAAVSISPRWTGFQLSVTYESTEVVTSTSTCPATYLPYSLNSPGYLSDLSAQQVHFARNLLVPPLSYYRDYMKFNLNKESLVSIVVPEHSIVDVDVALRNGTMNSPGDSYEFSTTFLTLSGYNFMSLTSYNEESAHVILKPGTYFLEMRFFPQPGRTLPRTDCFYYPAQIAVVPMDIVSKVEKLKSTCNPVKEPPTSLTSVVYNERHSRNLNQPFNKKVISFTVPSVSFLEIDIFFNFPTGAISMSLAGSTAGSSSISGGNTLRQPAIMGQNRQTLHRLLAPGSYNITLHDPFEVKGRATVINGCSDYQIFYTYTAATPDEVSDDDRKCLFASTLPADLADASGGSAPFGGPQAADGTVRIYGSDFLLDEGEHYMSFQVKEKSYVRAFAQGNHEEDDVDFIIYKDNVTTPAISYSMGVGHIESSPVKLSTPGKYVLDINVWDVGEKDLDCPLFHFEFALRTEAKLKSELACPILPADHLPPTNINVASVASEGLVGTYYLTKDDIARYTSGYRMKYRITVVNKDKDRFIYAGVLFDFLANDFRISISDSQGRLVESGVNNGLPRAPEYINFESWLFAQLLKNTTYYLDIEEFQPFRFDFPSVCHKFEFEFFNFDGEGDPSEAPFIDMIYPESGEIVEPNEDLWVYVDFSEPVGTPDNTQRRNLLKWVKDNSALYLKQSSSTSNILPVEADMWEDSEFTYLDVRFQAADIVPDRTFTIHLDASKFKDTNGVSFVNPLGSPTFSTSPTDFCNNHGNMVNGVCQCNAGYTGARCDQCATGYHQEGQECKPDAACPADYCHGHGECVPLDSERICFCNYGYAGRTCEECAYGFEKDSTTGECKLLPQEDEEPIQCEQSILPTSLDAWGYLLPTREVHLSEDFYLDHVHGVHEMTFSLERESVFRILAEPHKLDIDIWLYKIDDQGNTVYLDALLSLEGVEEVMYKTLPGGTPNKPAKYLLKFQYFDWEDVSDTCHSAYIELAIVPKNRAQGIANKMAAVCTGTESKLPTNQDIFGKSNRYPRIESDMTLKQKGANFIVAKGSGKANYAGKIDFEIVTANPWSMATIHATTSSQFAIGDVALLLESGDNADHCTTKGAAGDNCVLSSPTYNGHTLHQNVSPGKYTLWFYEPVTQIKNITSCAVFDFAMEISMNAFMDDLVECDGTELPFSFNQPGYVTNGYMHVVGDFLAQTRSVSLTVPATSVFRIAATSWVESLSFTIKTESGSVLKTSRTADRHPEIVVQLFSGKYTVEIRISPTDADYCPMMRLEAALKPQSDVKQVSCSNSDIVLPKPVFLGSLPYGFGSTDGKRWKGRINGNLVMDPVNLHFTSSVFLAATVVSDFLTSGFKLVVRPTNDRVNSDEVWGEPAYNSHEINTYFAPGNYTLQVRSTMQPQDLGPNYPSCGYFDLDIEIFSLGQIWNYPCNRSGDVIPNSFMGMQHLGGSDRFTHAAHYRVPPLSDVSYVSRSIPFNVSQRSFIRVKTEPHDVDVDISLVEYTSDGRTNTITHGGYLFNEEESFINDSLVPGKRYAVVIQFWKFNEIKDECPVFVMHTAIAPVADLAQVRATCPENKPMAKAERTLHYSFDSSSPDSNPFSFVQKKGVEKSFSIEIEPMASSDIVVQIQNDFTSADLSVTLEKLNADGVTVSEQYYGLDFGFGATIRQWAISSGKWKVTVYQTQAAFDGCVEWNLLLAWKPADYNHGRKSHLTLPMNLNGAGDLAYDDFDHFAGVFSLFHSGQETIEMSLREPSLVRVSTDQNNALSERIEVKVQGRSSDYSYLGEHTGRVTLSIDRPDFTMVDKHADVGVEIAVFPMSWINQLTSSWPVTKCEDNPQWKIELDPNGHYQYDKDISLPSTTTTQVIQSQEFTLKKESFVHVSIGFDFINSDLEIEIQQKSGDLFHGKNSKNHHEFRQVLPANTYTLIIRQYNNIATSTSHPSLCSKYHLRVYIGDAKDAIANADCASAQLVPWNLNLNNPSRQMFNVFGENFLMRGDRQIMYVNVSSDSILSLFTDRRGGYDDVTYHVYKTHPQYRNNPESAVFTANGQTSRDALFKLPQIFDKYEIELVYAKNSLYSKPCPSFGMQLVIAPKSYVAQSAACPTKPTAIGQLKRQVDVGNTPTSVYFDGSLNGDFVTAWYSPHFQQMIYNTSINVTRQTDLVATAMYDDLLSHFEIVLYRNTSYGVSQSIASNRRIFAQESHVYNAQHTFSFSLWPGNYIVALRAKVLSAHAQSNDMSIHMACYPLLYTLQFVPSDVSTSVVRGVTPPTAKEVNPGLPLSLEIDFPSVPRAGNSPLSSNMNALKNILYLIPAKDTNNNNNAKREANEVACNSIEFVSPVTYKAKFLTNQMQPGIAYKLESRNTQGEIKTDKGVAIQLVTYHRYTVADTNCNGHGVILDGTCRCEEGYAGASCQLCADGYKEEGGKCVKNSGFCRVDSCGCNPLVPDYCVPIGTCKEDNSDRHFHCECPRNYAGDLCDRCAKGYDHFELGCTAGGSCKCDHCDRKTCVCDEGWAGELCDRCDDGYSGLACEIGGEAIKSSRRARIAGGLLGAIVILATAGFVLWNKYGKNQRNPYMAVDADMESAAEMSLFDDDDDQGHHRFEEEEENNGAGNGSTRNEPEPEPEQKLFSLDD</sequence>
<evidence type="ECO:0000313" key="10">
    <source>
        <dbReference type="Proteomes" id="UP000241769"/>
    </source>
</evidence>
<dbReference type="STRING" id="1890364.A0A2P6N570"/>
<evidence type="ECO:0000256" key="7">
    <source>
        <dbReference type="SAM" id="SignalP"/>
    </source>
</evidence>
<dbReference type="InterPro" id="IPR051216">
    <property type="entry name" value="Teneurin"/>
</dbReference>
<feature type="region of interest" description="Disordered" evidence="5">
    <location>
        <begin position="3445"/>
        <end position="3489"/>
    </location>
</feature>
<dbReference type="Pfam" id="PF00053">
    <property type="entry name" value="EGF_laminin"/>
    <property type="match status" value="2"/>
</dbReference>
<dbReference type="InterPro" id="IPR002049">
    <property type="entry name" value="LE_dom"/>
</dbReference>
<dbReference type="InterPro" id="IPR000742">
    <property type="entry name" value="EGF"/>
</dbReference>
<keyword evidence="6" id="KW-0812">Transmembrane</keyword>
<feature type="signal peptide" evidence="7">
    <location>
        <begin position="1"/>
        <end position="25"/>
    </location>
</feature>
<evidence type="ECO:0000256" key="4">
    <source>
        <dbReference type="PROSITE-ProRule" id="PRU00076"/>
    </source>
</evidence>
<feature type="disulfide bond" evidence="4">
    <location>
        <begin position="3324"/>
        <end position="3333"/>
    </location>
</feature>
<dbReference type="InParanoid" id="A0A2P6N570"/>